<dbReference type="SUPFAM" id="SSF160904">
    <property type="entry name" value="Jann2411-like"/>
    <property type="match status" value="1"/>
</dbReference>
<gene>
    <name evidence="2" type="ORF">ACFQ3W_07795</name>
</gene>
<dbReference type="InterPro" id="IPR023286">
    <property type="entry name" value="ABATE_dom_sf"/>
</dbReference>
<dbReference type="InterPro" id="IPR010852">
    <property type="entry name" value="ABATE"/>
</dbReference>
<keyword evidence="3" id="KW-1185">Reference proteome</keyword>
<name>A0ABW3RUX0_9BACL</name>
<feature type="domain" description="Zinc finger CGNR" evidence="1">
    <location>
        <begin position="136"/>
        <end position="179"/>
    </location>
</feature>
<evidence type="ECO:0000259" key="1">
    <source>
        <dbReference type="Pfam" id="PF11706"/>
    </source>
</evidence>
<dbReference type="PANTHER" id="PTHR35525:SF3">
    <property type="entry name" value="BLL6575 PROTEIN"/>
    <property type="match status" value="1"/>
</dbReference>
<dbReference type="Pfam" id="PF11706">
    <property type="entry name" value="zf-CGNR"/>
    <property type="match status" value="1"/>
</dbReference>
<dbReference type="PANTHER" id="PTHR35525">
    <property type="entry name" value="BLL6575 PROTEIN"/>
    <property type="match status" value="1"/>
</dbReference>
<evidence type="ECO:0000313" key="3">
    <source>
        <dbReference type="Proteomes" id="UP001597262"/>
    </source>
</evidence>
<dbReference type="Gene3D" id="1.10.3300.10">
    <property type="entry name" value="Jann2411-like domain"/>
    <property type="match status" value="1"/>
</dbReference>
<evidence type="ECO:0000313" key="2">
    <source>
        <dbReference type="EMBL" id="MFD1176199.1"/>
    </source>
</evidence>
<dbReference type="EMBL" id="JBHTLM010000004">
    <property type="protein sequence ID" value="MFD1176199.1"/>
    <property type="molecule type" value="Genomic_DNA"/>
</dbReference>
<accession>A0ABW3RUX0</accession>
<dbReference type="InterPro" id="IPR021005">
    <property type="entry name" value="Znf_CGNR"/>
</dbReference>
<protein>
    <submittedName>
        <fullName evidence="2">CGNR zinc finger domain-containing protein</fullName>
    </submittedName>
</protein>
<proteinExistence type="predicted"/>
<organism evidence="2 3">
    <name type="scientific">Paenibacillus puldeungensis</name>
    <dbReference type="NCBI Taxonomy" id="696536"/>
    <lineage>
        <taxon>Bacteria</taxon>
        <taxon>Bacillati</taxon>
        <taxon>Bacillota</taxon>
        <taxon>Bacilli</taxon>
        <taxon>Bacillales</taxon>
        <taxon>Paenibacillaceae</taxon>
        <taxon>Paenibacillus</taxon>
    </lineage>
</organism>
<reference evidence="3" key="1">
    <citation type="journal article" date="2019" name="Int. J. Syst. Evol. Microbiol.">
        <title>The Global Catalogue of Microorganisms (GCM) 10K type strain sequencing project: providing services to taxonomists for standard genome sequencing and annotation.</title>
        <authorList>
            <consortium name="The Broad Institute Genomics Platform"/>
            <consortium name="The Broad Institute Genome Sequencing Center for Infectious Disease"/>
            <person name="Wu L."/>
            <person name="Ma J."/>
        </authorList>
    </citation>
    <scope>NUCLEOTIDE SEQUENCE [LARGE SCALE GENOMIC DNA]</scope>
    <source>
        <strain evidence="3">CCUG 59189</strain>
    </source>
</reference>
<sequence>MERLWSDFLNSEWHDWRGSGKSGDRLGQDKWQEYFLGSWGLKATVPADEDEILHMRKFRKQLHELASRLADDSQMNTEDWALLNEYMKLGVVRRQFAGEGEGIELKLTPINDDWKQVLAEIAASFGQTLLEGGDGRIRICDNPDCRWVFYDDTRNRTKKYCDDKTCGNLMKVRRFRARKKAEHDPDEMENGSS</sequence>
<dbReference type="Proteomes" id="UP001597262">
    <property type="component" value="Unassembled WGS sequence"/>
</dbReference>
<comment type="caution">
    <text evidence="2">The sequence shown here is derived from an EMBL/GenBank/DDBJ whole genome shotgun (WGS) entry which is preliminary data.</text>
</comment>
<dbReference type="Pfam" id="PF07336">
    <property type="entry name" value="ABATE"/>
    <property type="match status" value="1"/>
</dbReference>
<dbReference type="RefSeq" id="WP_379318318.1">
    <property type="nucleotide sequence ID" value="NZ_JBHTLM010000004.1"/>
</dbReference>